<feature type="transmembrane region" description="Helical" evidence="5">
    <location>
        <begin position="118"/>
        <end position="139"/>
    </location>
</feature>
<feature type="domain" description="Histidine kinase/HSP90-like ATPase" evidence="7">
    <location>
        <begin position="276"/>
        <end position="362"/>
    </location>
</feature>
<evidence type="ECO:0000313" key="8">
    <source>
        <dbReference type="EMBL" id="MBB6552024.1"/>
    </source>
</evidence>
<evidence type="ECO:0000259" key="6">
    <source>
        <dbReference type="Pfam" id="PF07730"/>
    </source>
</evidence>
<dbReference type="SUPFAM" id="SSF55874">
    <property type="entry name" value="ATPase domain of HSP90 chaperone/DNA topoisomerase II/histidine kinase"/>
    <property type="match status" value="1"/>
</dbReference>
<organism evidence="8 9">
    <name type="scientific">Nonomuraea rubra</name>
    <dbReference type="NCBI Taxonomy" id="46180"/>
    <lineage>
        <taxon>Bacteria</taxon>
        <taxon>Bacillati</taxon>
        <taxon>Actinomycetota</taxon>
        <taxon>Actinomycetes</taxon>
        <taxon>Streptosporangiales</taxon>
        <taxon>Streptosporangiaceae</taxon>
        <taxon>Nonomuraea</taxon>
    </lineage>
</organism>
<keyword evidence="5" id="KW-1133">Transmembrane helix</keyword>
<sequence>MTVPKLGELDFSRGRTAARVGSCVWLLLVGWPLWSFLESGPGPLAAVAALGLVAVFALCWLMVMWRMLSRLAGTPRPWALAGATGAWLALLPLFGAPWAYTSFVFMISAFAASMPVPAFAAAAVATAAVEVLTLVAAGVPPSRFWWVPPAIGVQSVVVAATKSMGLLVSKLDAARVEMAQLAVENERLRFARDLHDTLGHTLTSITIRSQLAARLAPGEPDRAAREMAEVEGAARRALDEVRHAITGYRAPSLSQELESATRNLGVAGIEVAVSPADGPIPAAAEAQLAWAVREAATNVLRHSRARRCRIRLLVNGTSAAVEVRDDGRPARATAGSGDAPAGDIGEAGEGAARGEATAGGRGNGLTGLAERLGAAGGRLEVGTLPEGGYRLYAQVPVETS</sequence>
<reference evidence="8 9" key="1">
    <citation type="submission" date="2020-08" db="EMBL/GenBank/DDBJ databases">
        <title>Sequencing the genomes of 1000 actinobacteria strains.</title>
        <authorList>
            <person name="Klenk H.-P."/>
        </authorList>
    </citation>
    <scope>NUCLEOTIDE SEQUENCE [LARGE SCALE GENOMIC DNA]</scope>
    <source>
        <strain evidence="8 9">DSM 43768</strain>
    </source>
</reference>
<dbReference type="Pfam" id="PF07730">
    <property type="entry name" value="HisKA_3"/>
    <property type="match status" value="1"/>
</dbReference>
<dbReference type="InterPro" id="IPR011712">
    <property type="entry name" value="Sig_transdc_His_kin_sub3_dim/P"/>
</dbReference>
<dbReference type="PANTHER" id="PTHR24421">
    <property type="entry name" value="NITRATE/NITRITE SENSOR PROTEIN NARX-RELATED"/>
    <property type="match status" value="1"/>
</dbReference>
<dbReference type="GO" id="GO:0046983">
    <property type="term" value="F:protein dimerization activity"/>
    <property type="evidence" value="ECO:0007669"/>
    <property type="project" value="InterPro"/>
</dbReference>
<accession>A0A7X0NYK4</accession>
<dbReference type="AlphaFoldDB" id="A0A7X0NYK4"/>
<evidence type="ECO:0000259" key="7">
    <source>
        <dbReference type="Pfam" id="PF13581"/>
    </source>
</evidence>
<dbReference type="Pfam" id="PF13581">
    <property type="entry name" value="HATPase_c_2"/>
    <property type="match status" value="1"/>
</dbReference>
<dbReference type="CDD" id="cd16917">
    <property type="entry name" value="HATPase_UhpB-NarQ-NarX-like"/>
    <property type="match status" value="1"/>
</dbReference>
<dbReference type="InterPro" id="IPR036890">
    <property type="entry name" value="HATPase_C_sf"/>
</dbReference>
<dbReference type="InterPro" id="IPR003594">
    <property type="entry name" value="HATPase_dom"/>
</dbReference>
<evidence type="ECO:0000256" key="5">
    <source>
        <dbReference type="SAM" id="Phobius"/>
    </source>
</evidence>
<evidence type="ECO:0000313" key="9">
    <source>
        <dbReference type="Proteomes" id="UP000565579"/>
    </source>
</evidence>
<dbReference type="GO" id="GO:0000155">
    <property type="term" value="F:phosphorelay sensor kinase activity"/>
    <property type="evidence" value="ECO:0007669"/>
    <property type="project" value="InterPro"/>
</dbReference>
<comment type="caution">
    <text evidence="8">The sequence shown here is derived from an EMBL/GenBank/DDBJ whole genome shotgun (WGS) entry which is preliminary data.</text>
</comment>
<dbReference type="InterPro" id="IPR050482">
    <property type="entry name" value="Sensor_HK_TwoCompSys"/>
</dbReference>
<evidence type="ECO:0000256" key="3">
    <source>
        <dbReference type="ARBA" id="ARBA00023012"/>
    </source>
</evidence>
<dbReference type="EMBL" id="JACHMI010000001">
    <property type="protein sequence ID" value="MBB6552024.1"/>
    <property type="molecule type" value="Genomic_DNA"/>
</dbReference>
<keyword evidence="1 8" id="KW-0808">Transferase</keyword>
<dbReference type="Gene3D" id="3.30.565.10">
    <property type="entry name" value="Histidine kinase-like ATPase, C-terminal domain"/>
    <property type="match status" value="1"/>
</dbReference>
<gene>
    <name evidence="8" type="ORF">HD593_006819</name>
</gene>
<feature type="domain" description="Signal transduction histidine kinase subgroup 3 dimerisation and phosphoacceptor" evidence="6">
    <location>
        <begin position="186"/>
        <end position="252"/>
    </location>
</feature>
<protein>
    <submittedName>
        <fullName evidence="8">Two-component system sensor histidine kinase DesK</fullName>
        <ecNumber evidence="8">2.7.13.3</ecNumber>
    </submittedName>
</protein>
<proteinExistence type="predicted"/>
<name>A0A7X0NYK4_9ACTN</name>
<feature type="region of interest" description="Disordered" evidence="4">
    <location>
        <begin position="325"/>
        <end position="366"/>
    </location>
</feature>
<dbReference type="PANTHER" id="PTHR24421:SF63">
    <property type="entry name" value="SENSOR HISTIDINE KINASE DESK"/>
    <property type="match status" value="1"/>
</dbReference>
<keyword evidence="5" id="KW-0812">Transmembrane</keyword>
<keyword evidence="2 8" id="KW-0418">Kinase</keyword>
<evidence type="ECO:0000256" key="2">
    <source>
        <dbReference type="ARBA" id="ARBA00022777"/>
    </source>
</evidence>
<feature type="compositionally biased region" description="Low complexity" evidence="4">
    <location>
        <begin position="337"/>
        <end position="356"/>
    </location>
</feature>
<dbReference type="GO" id="GO:0016020">
    <property type="term" value="C:membrane"/>
    <property type="evidence" value="ECO:0007669"/>
    <property type="project" value="InterPro"/>
</dbReference>
<dbReference type="Proteomes" id="UP000565579">
    <property type="component" value="Unassembled WGS sequence"/>
</dbReference>
<keyword evidence="3" id="KW-0902">Two-component regulatory system</keyword>
<evidence type="ECO:0000256" key="1">
    <source>
        <dbReference type="ARBA" id="ARBA00022679"/>
    </source>
</evidence>
<dbReference type="RefSeq" id="WP_185106003.1">
    <property type="nucleotide sequence ID" value="NZ_BAAAXY010000007.1"/>
</dbReference>
<dbReference type="EC" id="2.7.13.3" evidence="8"/>
<feature type="transmembrane region" description="Helical" evidence="5">
    <location>
        <begin position="43"/>
        <end position="65"/>
    </location>
</feature>
<evidence type="ECO:0000256" key="4">
    <source>
        <dbReference type="SAM" id="MobiDB-lite"/>
    </source>
</evidence>
<feature type="transmembrane region" description="Helical" evidence="5">
    <location>
        <begin position="86"/>
        <end position="112"/>
    </location>
</feature>
<keyword evidence="9" id="KW-1185">Reference proteome</keyword>
<keyword evidence="5" id="KW-0472">Membrane</keyword>
<dbReference type="Gene3D" id="1.20.5.1930">
    <property type="match status" value="1"/>
</dbReference>
<feature type="transmembrane region" description="Helical" evidence="5">
    <location>
        <begin position="20"/>
        <end position="37"/>
    </location>
</feature>